<accession>A0A024FWF9</accession>
<dbReference type="AlphaFoldDB" id="A0A024FWF9"/>
<gene>
    <name evidence="2" type="ORF">BN9_121420</name>
</gene>
<dbReference type="InParanoid" id="A0A024FWF9"/>
<keyword evidence="3" id="KW-1185">Reference proteome</keyword>
<reference evidence="2 3" key="1">
    <citation type="submission" date="2012-05" db="EMBL/GenBank/DDBJ databases">
        <title>Recombination and specialization in a pathogen metapopulation.</title>
        <authorList>
            <person name="Gardiner A."/>
            <person name="Kemen E."/>
            <person name="Schultz-Larsen T."/>
            <person name="MacLean D."/>
            <person name="Van Oosterhout C."/>
            <person name="Jones J.D.G."/>
        </authorList>
    </citation>
    <scope>NUCLEOTIDE SEQUENCE [LARGE SCALE GENOMIC DNA]</scope>
    <source>
        <strain evidence="2 3">Ac Nc2</strain>
    </source>
</reference>
<feature type="compositionally biased region" description="Basic and acidic residues" evidence="1">
    <location>
        <begin position="72"/>
        <end position="89"/>
    </location>
</feature>
<sequence>MVRFMNKRVAMAASVLLYSAGQNPVLGVGGQKNRSIGKNSEGYQELDAIIQNDDRDTIDQYSSLANRSNLKSLRDSVGSKETPEKEYKPGYDSSSSTFNTRKPKSAKYRFRFSFPCINGKHKSDSSC</sequence>
<evidence type="ECO:0000313" key="3">
    <source>
        <dbReference type="Proteomes" id="UP000053237"/>
    </source>
</evidence>
<evidence type="ECO:0000313" key="2">
    <source>
        <dbReference type="EMBL" id="CCI10974.1"/>
    </source>
</evidence>
<feature type="region of interest" description="Disordered" evidence="1">
    <location>
        <begin position="72"/>
        <end position="103"/>
    </location>
</feature>
<protein>
    <submittedName>
        <fullName evidence="2">Uncharacterized protein</fullName>
    </submittedName>
</protein>
<evidence type="ECO:0000256" key="1">
    <source>
        <dbReference type="SAM" id="MobiDB-lite"/>
    </source>
</evidence>
<dbReference type="EMBL" id="CAIX01000488">
    <property type="protein sequence ID" value="CCI10974.1"/>
    <property type="molecule type" value="Genomic_DNA"/>
</dbReference>
<comment type="caution">
    <text evidence="2">The sequence shown here is derived from an EMBL/GenBank/DDBJ whole genome shotgun (WGS) entry which is preliminary data.</text>
</comment>
<proteinExistence type="predicted"/>
<name>A0A024FWF9_9STRA</name>
<organism evidence="2 3">
    <name type="scientific">Albugo candida</name>
    <dbReference type="NCBI Taxonomy" id="65357"/>
    <lineage>
        <taxon>Eukaryota</taxon>
        <taxon>Sar</taxon>
        <taxon>Stramenopiles</taxon>
        <taxon>Oomycota</taxon>
        <taxon>Peronosporomycetes</taxon>
        <taxon>Albuginales</taxon>
        <taxon>Albuginaceae</taxon>
        <taxon>Albugo</taxon>
    </lineage>
</organism>
<dbReference type="Proteomes" id="UP000053237">
    <property type="component" value="Unassembled WGS sequence"/>
</dbReference>